<dbReference type="Pfam" id="PF02900">
    <property type="entry name" value="LigB"/>
    <property type="match status" value="1"/>
</dbReference>
<dbReference type="InterPro" id="IPR023473">
    <property type="entry name" value="AMMECR1"/>
</dbReference>
<dbReference type="InterPro" id="IPR036071">
    <property type="entry name" value="AMMECR1_dom_sf"/>
</dbReference>
<dbReference type="SUPFAM" id="SSF143447">
    <property type="entry name" value="AMMECR1-like"/>
    <property type="match status" value="1"/>
</dbReference>
<evidence type="ECO:0000313" key="3">
    <source>
        <dbReference type="Proteomes" id="UP000697330"/>
    </source>
</evidence>
<name>A0A921KM13_9ACTN</name>
<accession>A0A921KM13</accession>
<dbReference type="PANTHER" id="PTHR13016:SF0">
    <property type="entry name" value="AMME SYNDROME CANDIDATE GENE 1 PROTEIN"/>
    <property type="match status" value="1"/>
</dbReference>
<gene>
    <name evidence="2" type="primary">amrA</name>
    <name evidence="2" type="ORF">K8U72_10985</name>
</gene>
<dbReference type="GO" id="GO:0008198">
    <property type="term" value="F:ferrous iron binding"/>
    <property type="evidence" value="ECO:0007669"/>
    <property type="project" value="InterPro"/>
</dbReference>
<dbReference type="Gene3D" id="3.30.700.20">
    <property type="entry name" value="Hypothetical protein ph0010, domain 1"/>
    <property type="match status" value="1"/>
</dbReference>
<sequence length="476" mass="50776">MPVVIAVAVPHPPLIVPGVGHGREREIQPTVDAYREVARRVAALGPDTIVISSPHTSMYLDYLHIAPGPGAQGTFSQFGDSADGSRVNYDEELVTELCRLAREEGLPAGTAGERERDLDWGVLVPLHFIQAAYDDLRAAGQEPSSYRVVRMGISGLSPLQHYRMGQLVARAAGRLGRRVAYVASGDLSHKLTADGPYGFSPDGPVFDELVCKALGNGDFLSLMTADPGLCERAAECGLRSFQIMAGALDRTPVTAELLSYEGPFGVGYGVACLLPSGPEGSDPDRAFGKAYEAWHAADMERRRAGEDAYVALARASLEHRVGTGRSLPVPDGLPPELLSRRAGAFVSLTKSGRLRGCIGTIAPTRASLAEEIVANAVSAGLHDPRFPPVTAEELPDLVYDVDVLGDPEPVEGRTGLDPRRYGVIVSAPGGRRGLLLPDLDGVDTAEEQLRIAARKGGIALTEEGVSIERFVVERHR</sequence>
<dbReference type="SUPFAM" id="SSF53213">
    <property type="entry name" value="LigB-like"/>
    <property type="match status" value="1"/>
</dbReference>
<proteinExistence type="predicted"/>
<dbReference type="GO" id="GO:0016702">
    <property type="term" value="F:oxidoreductase activity, acting on single donors with incorporation of molecular oxygen, incorporation of two atoms of oxygen"/>
    <property type="evidence" value="ECO:0007669"/>
    <property type="project" value="UniProtKB-ARBA"/>
</dbReference>
<dbReference type="InterPro" id="IPR004183">
    <property type="entry name" value="Xdiol_dOase_suB"/>
</dbReference>
<dbReference type="Proteomes" id="UP000697330">
    <property type="component" value="Unassembled WGS sequence"/>
</dbReference>
<organism evidence="2 3">
    <name type="scientific">Thermophilibacter provencensis</name>
    <dbReference type="NCBI Taxonomy" id="1852386"/>
    <lineage>
        <taxon>Bacteria</taxon>
        <taxon>Bacillati</taxon>
        <taxon>Actinomycetota</taxon>
        <taxon>Coriobacteriia</taxon>
        <taxon>Coriobacteriales</taxon>
        <taxon>Atopobiaceae</taxon>
        <taxon>Thermophilibacter</taxon>
    </lineage>
</organism>
<dbReference type="InterPro" id="IPR027485">
    <property type="entry name" value="AMMECR1_N"/>
</dbReference>
<dbReference type="PANTHER" id="PTHR13016">
    <property type="entry name" value="AMMECR1 HOMOLOG"/>
    <property type="match status" value="1"/>
</dbReference>
<dbReference type="CDD" id="cd07951">
    <property type="entry name" value="ED_3B_N_AMMECR1"/>
    <property type="match status" value="1"/>
</dbReference>
<protein>
    <submittedName>
        <fullName evidence="2">AmmeMemoRadiSam system protein A</fullName>
    </submittedName>
</protein>
<dbReference type="InterPro" id="IPR002733">
    <property type="entry name" value="AMMECR1_domain"/>
</dbReference>
<evidence type="ECO:0000259" key="1">
    <source>
        <dbReference type="PROSITE" id="PS51112"/>
    </source>
</evidence>
<reference evidence="2" key="1">
    <citation type="journal article" date="2021" name="PeerJ">
        <title>Extensive microbial diversity within the chicken gut microbiome revealed by metagenomics and culture.</title>
        <authorList>
            <person name="Gilroy R."/>
            <person name="Ravi A."/>
            <person name="Getino M."/>
            <person name="Pursley I."/>
            <person name="Horton D.L."/>
            <person name="Alikhan N.F."/>
            <person name="Baker D."/>
            <person name="Gharbi K."/>
            <person name="Hall N."/>
            <person name="Watson M."/>
            <person name="Adriaenssens E.M."/>
            <person name="Foster-Nyarko E."/>
            <person name="Jarju S."/>
            <person name="Secka A."/>
            <person name="Antonio M."/>
            <person name="Oren A."/>
            <person name="Chaudhuri R.R."/>
            <person name="La Ragione R."/>
            <person name="Hildebrand F."/>
            <person name="Pallen M.J."/>
        </authorList>
    </citation>
    <scope>NUCLEOTIDE SEQUENCE</scope>
    <source>
        <strain evidence="2">CHK124-7917</strain>
    </source>
</reference>
<feature type="domain" description="AMMECR1" evidence="1">
    <location>
        <begin position="304"/>
        <end position="476"/>
    </location>
</feature>
<reference evidence="2" key="2">
    <citation type="submission" date="2021-09" db="EMBL/GenBank/DDBJ databases">
        <authorList>
            <person name="Gilroy R."/>
        </authorList>
    </citation>
    <scope>NUCLEOTIDE SEQUENCE</scope>
    <source>
        <strain evidence="2">CHK124-7917</strain>
    </source>
</reference>
<comment type="caution">
    <text evidence="2">The sequence shown here is derived from an EMBL/GenBank/DDBJ whole genome shotgun (WGS) entry which is preliminary data.</text>
</comment>
<dbReference type="PROSITE" id="PS51112">
    <property type="entry name" value="AMMECR1"/>
    <property type="match status" value="1"/>
</dbReference>
<dbReference type="Pfam" id="PF01871">
    <property type="entry name" value="AMMECR1"/>
    <property type="match status" value="1"/>
</dbReference>
<dbReference type="NCBIfam" id="TIGR04335">
    <property type="entry name" value="AmmeMemoSam_A"/>
    <property type="match status" value="1"/>
</dbReference>
<dbReference type="EMBL" id="DYWQ01000167">
    <property type="protein sequence ID" value="HJF46282.1"/>
    <property type="molecule type" value="Genomic_DNA"/>
</dbReference>
<dbReference type="InterPro" id="IPR027623">
    <property type="entry name" value="AmmeMemoSam_A"/>
</dbReference>
<dbReference type="AlphaFoldDB" id="A0A921KM13"/>
<evidence type="ECO:0000313" key="2">
    <source>
        <dbReference type="EMBL" id="HJF46282.1"/>
    </source>
</evidence>
<dbReference type="RefSeq" id="WP_273446878.1">
    <property type="nucleotide sequence ID" value="NZ_CALUGK010000006.1"/>
</dbReference>
<dbReference type="Gene3D" id="3.40.830.10">
    <property type="entry name" value="LigB-like"/>
    <property type="match status" value="1"/>
</dbReference>